<evidence type="ECO:0000256" key="6">
    <source>
        <dbReference type="ARBA" id="ARBA00022771"/>
    </source>
</evidence>
<feature type="region of interest" description="Disordered" evidence="15">
    <location>
        <begin position="1"/>
        <end position="43"/>
    </location>
</feature>
<dbReference type="PROSITE" id="PS01358">
    <property type="entry name" value="ZF_RANBP2_1"/>
    <property type="match status" value="1"/>
</dbReference>
<accession>A0A0D2X1A0</accession>
<comment type="similarity">
    <text evidence="3 13 14">Belongs to the peptidase C12 family.</text>
</comment>
<evidence type="ECO:0000256" key="12">
    <source>
        <dbReference type="PROSITE-ProRule" id="PRU00322"/>
    </source>
</evidence>
<dbReference type="InterPro" id="IPR041507">
    <property type="entry name" value="UCH_C"/>
</dbReference>
<dbReference type="InterPro" id="IPR036443">
    <property type="entry name" value="Znf_RanBP2_sf"/>
</dbReference>
<evidence type="ECO:0000256" key="9">
    <source>
        <dbReference type="ARBA" id="ARBA00022807"/>
    </source>
</evidence>
<dbReference type="GO" id="GO:0004843">
    <property type="term" value="F:cysteine-type deubiquitinase activity"/>
    <property type="evidence" value="ECO:0007669"/>
    <property type="project" value="UniProtKB-UniRule"/>
</dbReference>
<evidence type="ECO:0000313" key="18">
    <source>
        <dbReference type="EMBL" id="KJE90444.1"/>
    </source>
</evidence>
<keyword evidence="5" id="KW-0479">Metal-binding</keyword>
<proteinExistence type="inferred from homology"/>
<feature type="compositionally biased region" description="Low complexity" evidence="15">
    <location>
        <begin position="112"/>
        <end position="124"/>
    </location>
</feature>
<dbReference type="InterPro" id="IPR038765">
    <property type="entry name" value="Papain-like_cys_pep_sf"/>
</dbReference>
<feature type="compositionally biased region" description="Acidic residues" evidence="15">
    <location>
        <begin position="161"/>
        <end position="176"/>
    </location>
</feature>
<dbReference type="GO" id="GO:0008270">
    <property type="term" value="F:zinc ion binding"/>
    <property type="evidence" value="ECO:0007669"/>
    <property type="project" value="UniProtKB-KW"/>
</dbReference>
<dbReference type="OrthoDB" id="1924260at2759"/>
<dbReference type="EMBL" id="KE346361">
    <property type="protein sequence ID" value="KJE90444.1"/>
    <property type="molecule type" value="Genomic_DNA"/>
</dbReference>
<evidence type="ECO:0000256" key="1">
    <source>
        <dbReference type="ARBA" id="ARBA00000707"/>
    </source>
</evidence>
<feature type="compositionally biased region" description="Basic and acidic residues" evidence="15">
    <location>
        <begin position="83"/>
        <end position="94"/>
    </location>
</feature>
<evidence type="ECO:0000256" key="14">
    <source>
        <dbReference type="RuleBase" id="RU361215"/>
    </source>
</evidence>
<dbReference type="PROSITE" id="PS52048">
    <property type="entry name" value="UCH_DOMAIN"/>
    <property type="match status" value="1"/>
</dbReference>
<dbReference type="InterPro" id="IPR001578">
    <property type="entry name" value="Peptidase_C12_UCH"/>
</dbReference>
<dbReference type="PANTHER" id="PTHR10589:SF16">
    <property type="entry name" value="UBIQUITIN CARBOXYL-TERMINAL HYDROLASE ISOZYME L5"/>
    <property type="match status" value="1"/>
</dbReference>
<keyword evidence="6 12" id="KW-0863">Zinc-finger</keyword>
<dbReference type="PhylomeDB" id="A0A0D2X1A0"/>
<dbReference type="SMART" id="SM00547">
    <property type="entry name" value="ZnF_RBZ"/>
    <property type="match status" value="1"/>
</dbReference>
<gene>
    <name evidence="18" type="ORF">CAOG_009462</name>
</gene>
<dbReference type="AlphaFoldDB" id="A0A0D2X1A0"/>
<reference evidence="19" key="1">
    <citation type="submission" date="2011-02" db="EMBL/GenBank/DDBJ databases">
        <title>The Genome Sequence of Capsaspora owczarzaki ATCC 30864.</title>
        <authorList>
            <person name="Russ C."/>
            <person name="Cuomo C."/>
            <person name="Burger G."/>
            <person name="Gray M.W."/>
            <person name="Holland P.W.H."/>
            <person name="King N."/>
            <person name="Lang F.B.F."/>
            <person name="Roger A.J."/>
            <person name="Ruiz-Trillo I."/>
            <person name="Young S.K."/>
            <person name="Zeng Q."/>
            <person name="Gargeya S."/>
            <person name="Alvarado L."/>
            <person name="Berlin A."/>
            <person name="Chapman S.B."/>
            <person name="Chen Z."/>
            <person name="Freedman E."/>
            <person name="Gellesch M."/>
            <person name="Goldberg J."/>
            <person name="Griggs A."/>
            <person name="Gujja S."/>
            <person name="Heilman E."/>
            <person name="Heiman D."/>
            <person name="Howarth C."/>
            <person name="Mehta T."/>
            <person name="Neiman D."/>
            <person name="Pearson M."/>
            <person name="Roberts A."/>
            <person name="Saif S."/>
            <person name="Shea T."/>
            <person name="Shenoy N."/>
            <person name="Sisk P."/>
            <person name="Stolte C."/>
            <person name="Sykes S."/>
            <person name="White J."/>
            <person name="Yandava C."/>
            <person name="Haas B."/>
            <person name="Nusbaum C."/>
            <person name="Birren B."/>
        </authorList>
    </citation>
    <scope>NUCLEOTIDE SEQUENCE</scope>
    <source>
        <strain evidence="19">ATCC 30864</strain>
    </source>
</reference>
<name>A0A0D2X1A0_CAPO3</name>
<dbReference type="InterPro" id="IPR036959">
    <property type="entry name" value="Peptidase_C12_UCH_sf"/>
</dbReference>
<evidence type="ECO:0000256" key="4">
    <source>
        <dbReference type="ARBA" id="ARBA00022670"/>
    </source>
</evidence>
<keyword evidence="7 13" id="KW-0833">Ubl conjugation pathway</keyword>
<feature type="site" description="Transition state stabilizer" evidence="13">
    <location>
        <position position="380"/>
    </location>
</feature>
<evidence type="ECO:0000259" key="17">
    <source>
        <dbReference type="PROSITE" id="PS52048"/>
    </source>
</evidence>
<feature type="region of interest" description="Disordered" evidence="15">
    <location>
        <begin position="71"/>
        <end position="180"/>
    </location>
</feature>
<evidence type="ECO:0000256" key="10">
    <source>
        <dbReference type="ARBA" id="ARBA00022833"/>
    </source>
</evidence>
<keyword evidence="10" id="KW-0862">Zinc</keyword>
<keyword evidence="11" id="KW-0539">Nucleus</keyword>
<dbReference type="GO" id="GO:0006511">
    <property type="term" value="P:ubiquitin-dependent protein catabolic process"/>
    <property type="evidence" value="ECO:0007669"/>
    <property type="project" value="UniProtKB-UniRule"/>
</dbReference>
<evidence type="ECO:0000256" key="8">
    <source>
        <dbReference type="ARBA" id="ARBA00022801"/>
    </source>
</evidence>
<dbReference type="Gene3D" id="3.40.532.10">
    <property type="entry name" value="Peptidase C12, ubiquitin carboxyl-terminal hydrolase"/>
    <property type="match status" value="1"/>
</dbReference>
<dbReference type="PRINTS" id="PR00707">
    <property type="entry name" value="UBCTHYDRLASE"/>
</dbReference>
<organism evidence="18 19">
    <name type="scientific">Capsaspora owczarzaki (strain ATCC 30864)</name>
    <dbReference type="NCBI Taxonomy" id="595528"/>
    <lineage>
        <taxon>Eukaryota</taxon>
        <taxon>Filasterea</taxon>
        <taxon>Capsaspora</taxon>
    </lineage>
</organism>
<dbReference type="SUPFAM" id="SSF54001">
    <property type="entry name" value="Cysteine proteinases"/>
    <property type="match status" value="1"/>
</dbReference>
<feature type="domain" description="RanBP2-type" evidence="16">
    <location>
        <begin position="41"/>
        <end position="70"/>
    </location>
</feature>
<dbReference type="MEROPS" id="C12.005"/>
<dbReference type="Pfam" id="PF01088">
    <property type="entry name" value="Peptidase_C12"/>
    <property type="match status" value="1"/>
</dbReference>
<sequence>MQRGDRGGSGRGDRDRRGGGGRDRDRDRDQDDKPRGGPVLKGNEWKCDSCTNINWAWRKECNQCGMKRRSIVEERTGAGGGYNERENVEYRDRQEDDEYDDFGRKKRKPLSGAAVAGAATTAGTGHAGGLNVQSNNSKDDDRSNTESTEDLFADINGEREGGDDDDDDDDDDDEDVDLSKTDRVSVQAVEAVETETTTETETATATATVITVETETETVITTETAAVGLAVIVSEIETEIDTETAVAIEIRAAIVRDARHEAEAEAAVAAAAAAAVVVAAHHLDTLALGDLFPRTLRFLIQYTMSAGNWCLIESDPGVFTELIRSIGVQGVQVEELYSLDEGSLSVLQPVHGLIFLFKWQKDLQERKTAENASSVFFANQVINNACATQAILSILLNTPELNLGEELTNFKAFTQDFTPELRGLAISNSEKIRTVHNSFARPETFSIEEKNATDDDDVFHFVAYIHKDGRLWELDGLQEGPINLGEASADDWLFRAAPIIQARIERYSSTEIRFNLMAVVADKTVQYTQELAAVDEQRAMLMSQMQSDQVSGDLAALDARSSELQMLLATEQEKNERYRTENIRRRHNFVPFIVKLLRLLAEKHQLQPLIAKAKETVAAKNKANAESRK</sequence>
<evidence type="ECO:0000256" key="13">
    <source>
        <dbReference type="PROSITE-ProRule" id="PRU01393"/>
    </source>
</evidence>
<comment type="subcellular location">
    <subcellularLocation>
        <location evidence="2">Nucleus</location>
    </subcellularLocation>
</comment>
<evidence type="ECO:0000313" key="19">
    <source>
        <dbReference type="Proteomes" id="UP000008743"/>
    </source>
</evidence>
<comment type="catalytic activity">
    <reaction evidence="1 13 14">
        <text>Thiol-dependent hydrolysis of ester, thioester, amide, peptide and isopeptide bonds formed by the C-terminal Gly of ubiquitin (a 76-residue protein attached to proteins as an intracellular targeting signal).</text>
        <dbReference type="EC" id="3.4.19.12"/>
    </reaction>
</comment>
<dbReference type="InterPro" id="IPR001876">
    <property type="entry name" value="Znf_RanBP2"/>
</dbReference>
<evidence type="ECO:0000256" key="5">
    <source>
        <dbReference type="ARBA" id="ARBA00022723"/>
    </source>
</evidence>
<keyword evidence="4 13" id="KW-0645">Protease</keyword>
<dbReference type="PROSITE" id="PS50199">
    <property type="entry name" value="ZF_RANBP2_2"/>
    <property type="match status" value="1"/>
</dbReference>
<feature type="active site" description="Proton donor" evidence="13">
    <location>
        <position position="460"/>
    </location>
</feature>
<dbReference type="PANTHER" id="PTHR10589">
    <property type="entry name" value="UBIQUITIN CARBOXYL-TERMINAL HYDROLASE"/>
    <property type="match status" value="1"/>
</dbReference>
<dbReference type="SUPFAM" id="SSF90209">
    <property type="entry name" value="Ran binding protein zinc finger-like"/>
    <property type="match status" value="1"/>
</dbReference>
<dbReference type="CDD" id="cd09617">
    <property type="entry name" value="Peptidase_C12_UCH37_BAP1"/>
    <property type="match status" value="1"/>
</dbReference>
<dbReference type="GO" id="GO:0005737">
    <property type="term" value="C:cytoplasm"/>
    <property type="evidence" value="ECO:0007669"/>
    <property type="project" value="TreeGrafter"/>
</dbReference>
<dbReference type="Pfam" id="PF18031">
    <property type="entry name" value="UCH_C"/>
    <property type="match status" value="1"/>
</dbReference>
<protein>
    <recommendedName>
        <fullName evidence="14">Ubiquitin carboxyl-terminal hydrolase</fullName>
        <ecNumber evidence="14">3.4.19.12</ecNumber>
    </recommendedName>
</protein>
<dbReference type="Proteomes" id="UP000008743">
    <property type="component" value="Unassembled WGS sequence"/>
</dbReference>
<keyword evidence="8 13" id="KW-0378">Hydrolase</keyword>
<dbReference type="eggNOG" id="KOG2778">
    <property type="taxonomic scope" value="Eukaryota"/>
</dbReference>
<feature type="active site" description="Nucleophile" evidence="13">
    <location>
        <position position="386"/>
    </location>
</feature>
<feature type="site" description="Important for enzyme activity" evidence="13">
    <location>
        <position position="475"/>
    </location>
</feature>
<evidence type="ECO:0000259" key="16">
    <source>
        <dbReference type="PROSITE" id="PS50199"/>
    </source>
</evidence>
<evidence type="ECO:0000256" key="15">
    <source>
        <dbReference type="SAM" id="MobiDB-lite"/>
    </source>
</evidence>
<keyword evidence="9 13" id="KW-0788">Thiol protease</keyword>
<dbReference type="GO" id="GO:0005634">
    <property type="term" value="C:nucleus"/>
    <property type="evidence" value="ECO:0007669"/>
    <property type="project" value="UniProtKB-SubCell"/>
</dbReference>
<dbReference type="Gene3D" id="1.20.58.860">
    <property type="match status" value="1"/>
</dbReference>
<evidence type="ECO:0000256" key="2">
    <source>
        <dbReference type="ARBA" id="ARBA00004123"/>
    </source>
</evidence>
<dbReference type="EC" id="3.4.19.12" evidence="14"/>
<evidence type="ECO:0000256" key="7">
    <source>
        <dbReference type="ARBA" id="ARBA00022786"/>
    </source>
</evidence>
<dbReference type="InParanoid" id="A0A0D2X1A0"/>
<feature type="domain" description="UCH catalytic" evidence="17">
    <location>
        <begin position="308"/>
        <end position="521"/>
    </location>
</feature>
<feature type="compositionally biased region" description="Basic and acidic residues" evidence="15">
    <location>
        <begin position="1"/>
        <end position="35"/>
    </location>
</feature>
<dbReference type="PROSITE" id="PS52049">
    <property type="entry name" value="ULD"/>
    <property type="match status" value="1"/>
</dbReference>
<dbReference type="STRING" id="595528.A0A0D2X1A0"/>
<keyword evidence="19" id="KW-1185">Reference proteome</keyword>
<evidence type="ECO:0000256" key="3">
    <source>
        <dbReference type="ARBA" id="ARBA00009326"/>
    </source>
</evidence>
<dbReference type="Gene3D" id="4.10.1060.10">
    <property type="entry name" value="Zinc finger, RanBP2-type"/>
    <property type="match status" value="1"/>
</dbReference>
<evidence type="ECO:0000256" key="11">
    <source>
        <dbReference type="ARBA" id="ARBA00023242"/>
    </source>
</evidence>
<dbReference type="FunFam" id="3.40.532.10:FF:000003">
    <property type="entry name" value="Ubiquitin carboxyl-terminal hydrolase"/>
    <property type="match status" value="1"/>
</dbReference>
<dbReference type="GO" id="GO:0016579">
    <property type="term" value="P:protein deubiquitination"/>
    <property type="evidence" value="ECO:0007669"/>
    <property type="project" value="TreeGrafter"/>
</dbReference>